<dbReference type="GO" id="GO:0035529">
    <property type="term" value="F:NADH pyrophosphatase activity"/>
    <property type="evidence" value="ECO:0007669"/>
    <property type="project" value="TreeGrafter"/>
</dbReference>
<dbReference type="PROSITE" id="PS50088">
    <property type="entry name" value="ANK_REPEAT"/>
    <property type="match status" value="1"/>
</dbReference>
<dbReference type="InterPro" id="IPR015375">
    <property type="entry name" value="NADH_PPase-like_N"/>
</dbReference>
<dbReference type="OrthoDB" id="10249612at2759"/>
<comment type="cofactor">
    <cofactor evidence="1">
        <name>Mg(2+)</name>
        <dbReference type="ChEBI" id="CHEBI:18420"/>
    </cofactor>
</comment>
<comment type="catalytic activity">
    <reaction evidence="17">
        <text>a 5'-end NAD(+)-phospho-ribonucleoside in mRNA + H2O = a 5'-end phospho-adenosine-phospho-ribonucleoside in mRNA + beta-nicotinamide D-ribonucleotide + 2 H(+)</text>
        <dbReference type="Rhea" id="RHEA:60876"/>
        <dbReference type="Rhea" id="RHEA-COMP:15698"/>
        <dbReference type="Rhea" id="RHEA-COMP:15719"/>
        <dbReference type="ChEBI" id="CHEBI:14649"/>
        <dbReference type="ChEBI" id="CHEBI:15377"/>
        <dbReference type="ChEBI" id="CHEBI:15378"/>
        <dbReference type="ChEBI" id="CHEBI:144029"/>
        <dbReference type="ChEBI" id="CHEBI:144051"/>
    </reaction>
    <physiologicalReaction direction="left-to-right" evidence="17">
        <dbReference type="Rhea" id="RHEA:60877"/>
    </physiologicalReaction>
</comment>
<dbReference type="InterPro" id="IPR000086">
    <property type="entry name" value="NUDIX_hydrolase_dom"/>
</dbReference>
<evidence type="ECO:0000256" key="14">
    <source>
        <dbReference type="ARBA" id="ARBA00023027"/>
    </source>
</evidence>
<dbReference type="InterPro" id="IPR015376">
    <property type="entry name" value="Znr_NADH_PPase"/>
</dbReference>
<comment type="catalytic activity">
    <reaction evidence="24">
        <text>NAD(+) + H2O = beta-nicotinamide D-ribonucleotide + AMP + 2 H(+)</text>
        <dbReference type="Rhea" id="RHEA:11800"/>
        <dbReference type="ChEBI" id="CHEBI:14649"/>
        <dbReference type="ChEBI" id="CHEBI:15377"/>
        <dbReference type="ChEBI" id="CHEBI:15378"/>
        <dbReference type="ChEBI" id="CHEBI:57540"/>
        <dbReference type="ChEBI" id="CHEBI:456215"/>
        <dbReference type="EC" id="3.6.1.22"/>
    </reaction>
    <physiologicalReaction direction="left-to-right" evidence="24">
        <dbReference type="Rhea" id="RHEA:11801"/>
    </physiologicalReaction>
</comment>
<organism evidence="28 29">
    <name type="scientific">Penelope pileata</name>
    <dbReference type="NCBI Taxonomy" id="1118817"/>
    <lineage>
        <taxon>Eukaryota</taxon>
        <taxon>Metazoa</taxon>
        <taxon>Chordata</taxon>
        <taxon>Craniata</taxon>
        <taxon>Vertebrata</taxon>
        <taxon>Euteleostomi</taxon>
        <taxon>Archelosauria</taxon>
        <taxon>Archosauria</taxon>
        <taxon>Dinosauria</taxon>
        <taxon>Saurischia</taxon>
        <taxon>Theropoda</taxon>
        <taxon>Coelurosauria</taxon>
        <taxon>Aves</taxon>
        <taxon>Neognathae</taxon>
        <taxon>Galloanserae</taxon>
        <taxon>Galliformes</taxon>
        <taxon>Cracidae</taxon>
        <taxon>Penelope</taxon>
    </lineage>
</organism>
<keyword evidence="15 26" id="KW-0040">ANK repeat</keyword>
<keyword evidence="7" id="KW-0963">Cytoplasm</keyword>
<dbReference type="SUPFAM" id="SSF48403">
    <property type="entry name" value="Ankyrin repeat"/>
    <property type="match status" value="1"/>
</dbReference>
<dbReference type="AlphaFoldDB" id="A0A851P5J0"/>
<dbReference type="GO" id="GO:0019677">
    <property type="term" value="P:NAD+ catabolic process"/>
    <property type="evidence" value="ECO:0007669"/>
    <property type="project" value="TreeGrafter"/>
</dbReference>
<evidence type="ECO:0000256" key="15">
    <source>
        <dbReference type="ARBA" id="ARBA00023043"/>
    </source>
</evidence>
<dbReference type="PROSITE" id="PS51462">
    <property type="entry name" value="NUDIX"/>
    <property type="match status" value="1"/>
</dbReference>
<comment type="function">
    <text evidence="21">mRNA decapping enzyme that specifically removes the nicotinamide adenine dinucleotide (NAD) cap from a subset of mRNAs by hydrolyzing the diphosphate linkage to produce nicotinamide mononucleotide (NMN) and 5' monophosphate mRNA. The NAD-cap is present at the 5'-end of some RNAs; in contrast to the canonical N7 methylguanosine (m7G) cap, the NAD cap promotes mRNA decay. Preferentially acts on NAD-capped transcripts in response to nutrient stress. Also acts on free nicotinamide adenine dinucleotide molecules: hydrolyzes NAD(H) into NMN(H) and AMP, and NADPH into NMNH and 2',5'-ADP. May act to regulate the concentration of peroxisomal nicotinamide nucleotide cofactors required for oxidative metabolism in this organelle. Regulates the levels of circadian clock components PER1, PER2, PER3 and CRY2 in the liver.</text>
</comment>
<evidence type="ECO:0000256" key="16">
    <source>
        <dbReference type="ARBA" id="ARBA00023140"/>
    </source>
</evidence>
<keyword evidence="16" id="KW-0576">Peroxisome</keyword>
<gene>
    <name evidence="28" type="primary">Nudt12</name>
    <name evidence="28" type="ORF">PENPIL_R13348</name>
</gene>
<dbReference type="PROSITE" id="PS00893">
    <property type="entry name" value="NUDIX_BOX"/>
    <property type="match status" value="1"/>
</dbReference>
<protein>
    <recommendedName>
        <fullName evidence="18">NAD-capped RNA hydrolase NUDT12</fullName>
        <ecNumber evidence="6">3.6.1.22</ecNumber>
    </recommendedName>
    <alternativeName>
        <fullName evidence="19">NADH pyrophosphatase NUDT12</fullName>
    </alternativeName>
    <alternativeName>
        <fullName evidence="20">Nucleoside diphosphate-linked moiety X motif 12</fullName>
    </alternativeName>
</protein>
<evidence type="ECO:0000256" key="1">
    <source>
        <dbReference type="ARBA" id="ARBA00001946"/>
    </source>
</evidence>
<evidence type="ECO:0000256" key="12">
    <source>
        <dbReference type="ARBA" id="ARBA00022842"/>
    </source>
</evidence>
<dbReference type="SUPFAM" id="SSF55811">
    <property type="entry name" value="Nudix"/>
    <property type="match status" value="1"/>
</dbReference>
<keyword evidence="10" id="KW-0378">Hydrolase</keyword>
<dbReference type="Pfam" id="PF09297">
    <property type="entry name" value="Zn_ribbon_NUD"/>
    <property type="match status" value="1"/>
</dbReference>
<evidence type="ECO:0000259" key="27">
    <source>
        <dbReference type="PROSITE" id="PS51462"/>
    </source>
</evidence>
<evidence type="ECO:0000256" key="13">
    <source>
        <dbReference type="ARBA" id="ARBA00022857"/>
    </source>
</evidence>
<evidence type="ECO:0000256" key="9">
    <source>
        <dbReference type="ARBA" id="ARBA00022737"/>
    </source>
</evidence>
<dbReference type="Gene3D" id="3.90.79.10">
    <property type="entry name" value="Nucleoside Triphosphate Pyrophosphohydrolase"/>
    <property type="match status" value="1"/>
</dbReference>
<evidence type="ECO:0000256" key="4">
    <source>
        <dbReference type="ARBA" id="ARBA00004463"/>
    </source>
</evidence>
<dbReference type="GO" id="GO:0046872">
    <property type="term" value="F:metal ion binding"/>
    <property type="evidence" value="ECO:0007669"/>
    <property type="project" value="UniProtKB-KW"/>
</dbReference>
<keyword evidence="9" id="KW-0677">Repeat</keyword>
<sequence>MTNFEKSLHQELVSQLHNFAAVGDVAKLKALLSHSPSLVNAAADNGWTALMYGARNGHFDVVRILLEEGCDRSIINKSRQTALDIAKFWGYKHIANLLSNANGGHKPHFMPTEVKEYANYFGMTLLDRRSDKRTDSKWLSKKQSHPSTVYILFSNLNPLVTLRGETERSQQPEVKLCRLHHKDVEQFMSQTEEVTLIFLGVELQFRMNLLTARNGNILEEDEEDGLVAWFALSINPTSAESFKQKHDDCYFLHPPMPGLLQLPENEAGVVAQARSVLAWHSRYRFCPTCGSATKTEEGGYKKICLKEGCPSLQGVHNTSYPRVDPVVIMQVIHPDGNHCLLGRQKRFPPGMFTCLAGFVEPGETIEDAVRREVEEEAGVKVGHVQYVSCQPWPMPSSLMIGCLAVAVSTEIRVDKNEIEDARWFTREQVVEVLIKGNQRSFFVPPSRAIAHQLIKHWIGMTANL</sequence>
<dbReference type="InterPro" id="IPR020084">
    <property type="entry name" value="NUDIX_hydrolase_CS"/>
</dbReference>
<keyword evidence="14" id="KW-0520">NAD</keyword>
<comment type="caution">
    <text evidence="28">The sequence shown here is derived from an EMBL/GenBank/DDBJ whole genome shotgun (WGS) entry which is preliminary data.</text>
</comment>
<evidence type="ECO:0000256" key="22">
    <source>
        <dbReference type="ARBA" id="ARBA00046702"/>
    </source>
</evidence>
<keyword evidence="11" id="KW-0862">Zinc</keyword>
<dbReference type="Pfam" id="PF12796">
    <property type="entry name" value="Ank_2"/>
    <property type="match status" value="1"/>
</dbReference>
<dbReference type="Pfam" id="PF09296">
    <property type="entry name" value="NUDIX-like"/>
    <property type="match status" value="1"/>
</dbReference>
<evidence type="ECO:0000256" key="24">
    <source>
        <dbReference type="ARBA" id="ARBA00049196"/>
    </source>
</evidence>
<comment type="cofactor">
    <cofactor evidence="2">
        <name>Zn(2+)</name>
        <dbReference type="ChEBI" id="CHEBI:29105"/>
    </cofactor>
</comment>
<dbReference type="Gene3D" id="1.25.40.20">
    <property type="entry name" value="Ankyrin repeat-containing domain"/>
    <property type="match status" value="1"/>
</dbReference>
<dbReference type="EC" id="3.6.1.22" evidence="6"/>
<dbReference type="InterPro" id="IPR002110">
    <property type="entry name" value="Ankyrin_rpt"/>
</dbReference>
<keyword evidence="12" id="KW-0460">Magnesium</keyword>
<dbReference type="PANTHER" id="PTHR42904:SF6">
    <property type="entry name" value="NAD-CAPPED RNA HYDROLASE NUDT12"/>
    <property type="match status" value="1"/>
</dbReference>
<dbReference type="SMART" id="SM00248">
    <property type="entry name" value="ANK"/>
    <property type="match status" value="3"/>
</dbReference>
<dbReference type="CDD" id="cd03429">
    <property type="entry name" value="NUDIX_NADH_pyrophosphatase_Nudt13"/>
    <property type="match status" value="1"/>
</dbReference>
<dbReference type="GO" id="GO:0005777">
    <property type="term" value="C:peroxisome"/>
    <property type="evidence" value="ECO:0007669"/>
    <property type="project" value="UniProtKB-SubCell"/>
</dbReference>
<dbReference type="NCBIfam" id="NF001299">
    <property type="entry name" value="PRK00241.1"/>
    <property type="match status" value="1"/>
</dbReference>
<dbReference type="InterPro" id="IPR036770">
    <property type="entry name" value="Ankyrin_rpt-contain_sf"/>
</dbReference>
<evidence type="ECO:0000256" key="11">
    <source>
        <dbReference type="ARBA" id="ARBA00022833"/>
    </source>
</evidence>
<evidence type="ECO:0000256" key="19">
    <source>
        <dbReference type="ARBA" id="ARBA00030313"/>
    </source>
</evidence>
<feature type="repeat" description="ANK" evidence="26">
    <location>
        <begin position="45"/>
        <end position="77"/>
    </location>
</feature>
<dbReference type="InterPro" id="IPR050241">
    <property type="entry name" value="NAD-cap_RNA_hydrolase_NudC"/>
</dbReference>
<dbReference type="Pfam" id="PF00293">
    <property type="entry name" value="NUDIX"/>
    <property type="match status" value="1"/>
</dbReference>
<keyword evidence="29" id="KW-1185">Reference proteome</keyword>
<dbReference type="Proteomes" id="UP000613066">
    <property type="component" value="Unassembled WGS sequence"/>
</dbReference>
<evidence type="ECO:0000256" key="20">
    <source>
        <dbReference type="ARBA" id="ARBA00031178"/>
    </source>
</evidence>
<evidence type="ECO:0000313" key="28">
    <source>
        <dbReference type="EMBL" id="NXC46302.1"/>
    </source>
</evidence>
<evidence type="ECO:0000256" key="21">
    <source>
        <dbReference type="ARBA" id="ARBA00045837"/>
    </source>
</evidence>
<dbReference type="FunFam" id="1.25.40.20:FF:000167">
    <property type="entry name" value="peroxisomal NADH pyrophosphatase NUDT12"/>
    <property type="match status" value="1"/>
</dbReference>
<evidence type="ECO:0000256" key="17">
    <source>
        <dbReference type="ARBA" id="ARBA00023679"/>
    </source>
</evidence>
<evidence type="ECO:0000256" key="25">
    <source>
        <dbReference type="ARBA" id="ARBA00049264"/>
    </source>
</evidence>
<keyword evidence="13" id="KW-0521">NADP</keyword>
<feature type="non-terminal residue" evidence="28">
    <location>
        <position position="1"/>
    </location>
</feature>
<accession>A0A851P5J0</accession>
<dbReference type="InterPro" id="IPR049734">
    <property type="entry name" value="NudC-like_C"/>
</dbReference>
<evidence type="ECO:0000256" key="26">
    <source>
        <dbReference type="PROSITE-ProRule" id="PRU00023"/>
    </source>
</evidence>
<dbReference type="Gene3D" id="3.90.79.20">
    <property type="match status" value="1"/>
</dbReference>
<dbReference type="FunFam" id="3.90.79.20:FF:000002">
    <property type="entry name" value="Peroxisomal NADH pyrophosphatase NUDT12"/>
    <property type="match status" value="1"/>
</dbReference>
<feature type="non-terminal residue" evidence="28">
    <location>
        <position position="464"/>
    </location>
</feature>
<dbReference type="GO" id="GO:0005829">
    <property type="term" value="C:cytosol"/>
    <property type="evidence" value="ECO:0007669"/>
    <property type="project" value="TreeGrafter"/>
</dbReference>
<evidence type="ECO:0000256" key="3">
    <source>
        <dbReference type="ARBA" id="ARBA00004275"/>
    </source>
</evidence>
<dbReference type="EMBL" id="WBMW01003910">
    <property type="protein sequence ID" value="NXC46302.1"/>
    <property type="molecule type" value="Genomic_DNA"/>
</dbReference>
<evidence type="ECO:0000256" key="23">
    <source>
        <dbReference type="ARBA" id="ARBA00047501"/>
    </source>
</evidence>
<comment type="catalytic activity">
    <reaction evidence="23">
        <text>NADPH + H2O = reduced beta-nicotinamide D-ribonucleotide + adenosine 2',5'-bisphosphate + 2 H(+)</text>
        <dbReference type="Rhea" id="RHEA:60820"/>
        <dbReference type="ChEBI" id="CHEBI:15377"/>
        <dbReference type="ChEBI" id="CHEBI:15378"/>
        <dbReference type="ChEBI" id="CHEBI:57783"/>
        <dbReference type="ChEBI" id="CHEBI:90832"/>
        <dbReference type="ChEBI" id="CHEBI:194156"/>
    </reaction>
    <physiologicalReaction direction="left-to-right" evidence="23">
        <dbReference type="Rhea" id="RHEA:60821"/>
    </physiologicalReaction>
</comment>
<dbReference type="FunFam" id="3.90.79.10:FF:000023">
    <property type="entry name" value="Peroxisomal NADH pyrophosphatase NUDT12"/>
    <property type="match status" value="1"/>
</dbReference>
<evidence type="ECO:0000256" key="2">
    <source>
        <dbReference type="ARBA" id="ARBA00001947"/>
    </source>
</evidence>
<dbReference type="PROSITE" id="PS50297">
    <property type="entry name" value="ANK_REP_REGION"/>
    <property type="match status" value="1"/>
</dbReference>
<comment type="subunit">
    <text evidence="22">Homodimer. Homodimerization is essential for its catalytic activity and protein stability. Interacts (via ANK repeats) with BLMH.</text>
</comment>
<evidence type="ECO:0000256" key="6">
    <source>
        <dbReference type="ARBA" id="ARBA00012381"/>
    </source>
</evidence>
<name>A0A851P5J0_9GALL</name>
<dbReference type="InterPro" id="IPR015797">
    <property type="entry name" value="NUDIX_hydrolase-like_dom_sf"/>
</dbReference>
<reference evidence="28" key="1">
    <citation type="submission" date="2019-09" db="EMBL/GenBank/DDBJ databases">
        <title>Bird 10,000 Genomes (B10K) Project - Family phase.</title>
        <authorList>
            <person name="Zhang G."/>
        </authorList>
    </citation>
    <scope>NUCLEOTIDE SEQUENCE</scope>
    <source>
        <strain evidence="28">B10K-DU-001-08</strain>
        <tissue evidence="28">Muscle</tissue>
    </source>
</reference>
<evidence type="ECO:0000313" key="29">
    <source>
        <dbReference type="Proteomes" id="UP000613066"/>
    </source>
</evidence>
<dbReference type="PANTHER" id="PTHR42904">
    <property type="entry name" value="NUDIX HYDROLASE, NUDC SUBFAMILY"/>
    <property type="match status" value="1"/>
</dbReference>
<evidence type="ECO:0000256" key="10">
    <source>
        <dbReference type="ARBA" id="ARBA00022801"/>
    </source>
</evidence>
<evidence type="ECO:0000256" key="7">
    <source>
        <dbReference type="ARBA" id="ARBA00022490"/>
    </source>
</evidence>
<comment type="similarity">
    <text evidence="5">Belongs to the Nudix hydrolase family. NudC subfamily.</text>
</comment>
<evidence type="ECO:0000256" key="18">
    <source>
        <dbReference type="ARBA" id="ARBA00023869"/>
    </source>
</evidence>
<comment type="catalytic activity">
    <reaction evidence="25">
        <text>NADH + H2O = reduced beta-nicotinamide D-ribonucleotide + AMP + 2 H(+)</text>
        <dbReference type="Rhea" id="RHEA:48868"/>
        <dbReference type="ChEBI" id="CHEBI:15377"/>
        <dbReference type="ChEBI" id="CHEBI:15378"/>
        <dbReference type="ChEBI" id="CHEBI:57945"/>
        <dbReference type="ChEBI" id="CHEBI:90832"/>
        <dbReference type="ChEBI" id="CHEBI:456215"/>
        <dbReference type="EC" id="3.6.1.22"/>
    </reaction>
    <physiologicalReaction direction="left-to-right" evidence="25">
        <dbReference type="Rhea" id="RHEA:48869"/>
    </physiologicalReaction>
</comment>
<keyword evidence="8" id="KW-0479">Metal-binding</keyword>
<feature type="domain" description="Nudix hydrolase" evidence="27">
    <location>
        <begin position="321"/>
        <end position="455"/>
    </location>
</feature>
<evidence type="ECO:0000256" key="8">
    <source>
        <dbReference type="ARBA" id="ARBA00022723"/>
    </source>
</evidence>
<proteinExistence type="inferred from homology"/>
<dbReference type="GO" id="GO:0006742">
    <property type="term" value="P:NADP+ catabolic process"/>
    <property type="evidence" value="ECO:0007669"/>
    <property type="project" value="TreeGrafter"/>
</dbReference>
<comment type="subcellular location">
    <subcellularLocation>
        <location evidence="4">Cytoplasmic granule</location>
    </subcellularLocation>
    <subcellularLocation>
        <location evidence="3">Peroxisome</location>
    </subcellularLocation>
</comment>
<evidence type="ECO:0000256" key="5">
    <source>
        <dbReference type="ARBA" id="ARBA00009595"/>
    </source>
</evidence>